<dbReference type="AlphaFoldDB" id="A0A7R7JJ73"/>
<protein>
    <submittedName>
        <fullName evidence="2">MarR family transcriptional regulator</fullName>
    </submittedName>
</protein>
<dbReference type="EMBL" id="AP024237">
    <property type="protein sequence ID" value="BCO37383.1"/>
    <property type="molecule type" value="Genomic_DNA"/>
</dbReference>
<proteinExistence type="predicted"/>
<dbReference type="InterPro" id="IPR036390">
    <property type="entry name" value="WH_DNA-bd_sf"/>
</dbReference>
<dbReference type="SMART" id="SM00347">
    <property type="entry name" value="HTH_MARR"/>
    <property type="match status" value="1"/>
</dbReference>
<dbReference type="PANTHER" id="PTHR33164:SF99">
    <property type="entry name" value="MARR FAMILY REGULATORY PROTEIN"/>
    <property type="match status" value="1"/>
</dbReference>
<dbReference type="Gene3D" id="1.10.10.10">
    <property type="entry name" value="Winged helix-like DNA-binding domain superfamily/Winged helix DNA-binding domain"/>
    <property type="match status" value="1"/>
</dbReference>
<dbReference type="InterPro" id="IPR039422">
    <property type="entry name" value="MarR/SlyA-like"/>
</dbReference>
<dbReference type="GO" id="GO:0006950">
    <property type="term" value="P:response to stress"/>
    <property type="evidence" value="ECO:0007669"/>
    <property type="project" value="TreeGrafter"/>
</dbReference>
<keyword evidence="3" id="KW-1185">Reference proteome</keyword>
<accession>A0A7R7JJ73</accession>
<dbReference type="CDD" id="cd00090">
    <property type="entry name" value="HTH_ARSR"/>
    <property type="match status" value="1"/>
</dbReference>
<sequence length="148" mass="16367">MVPPVGAEVDVYGLPLTALVARLSHRLVRELAATYARESVAAQPLDASLLILLAQGSARPTALAARLNISKQALNFVLDRLQRDGLVTRVRDPDDRRAKRIRLTPAGMAVAELTRATLTEVERRWRSIVGENWPQLRTYLADITKHPG</sequence>
<dbReference type="InterPro" id="IPR000835">
    <property type="entry name" value="HTH_MarR-typ"/>
</dbReference>
<dbReference type="SUPFAM" id="SSF46785">
    <property type="entry name" value="Winged helix' DNA-binding domain"/>
    <property type="match status" value="1"/>
</dbReference>
<evidence type="ECO:0000313" key="3">
    <source>
        <dbReference type="Proteomes" id="UP000595446"/>
    </source>
</evidence>
<dbReference type="RefSeq" id="WP_048891860.1">
    <property type="nucleotide sequence ID" value="NZ_AP024237.1"/>
</dbReference>
<gene>
    <name evidence="2" type="ORF">MHEC_38160</name>
</gene>
<dbReference type="Proteomes" id="UP000595446">
    <property type="component" value="Chromosome"/>
</dbReference>
<evidence type="ECO:0000313" key="2">
    <source>
        <dbReference type="EMBL" id="BCO37383.1"/>
    </source>
</evidence>
<dbReference type="InterPro" id="IPR011991">
    <property type="entry name" value="ArsR-like_HTH"/>
</dbReference>
<dbReference type="GO" id="GO:0003700">
    <property type="term" value="F:DNA-binding transcription factor activity"/>
    <property type="evidence" value="ECO:0007669"/>
    <property type="project" value="InterPro"/>
</dbReference>
<organism evidence="2 3">
    <name type="scientific">Mycobacterium heckeshornense</name>
    <dbReference type="NCBI Taxonomy" id="110505"/>
    <lineage>
        <taxon>Bacteria</taxon>
        <taxon>Bacillati</taxon>
        <taxon>Actinomycetota</taxon>
        <taxon>Actinomycetes</taxon>
        <taxon>Mycobacteriales</taxon>
        <taxon>Mycobacteriaceae</taxon>
        <taxon>Mycobacterium</taxon>
    </lineage>
</organism>
<dbReference type="OrthoDB" id="9806864at2"/>
<feature type="domain" description="HTH marR-type" evidence="1">
    <location>
        <begin position="13"/>
        <end position="145"/>
    </location>
</feature>
<evidence type="ECO:0000259" key="1">
    <source>
        <dbReference type="PROSITE" id="PS50995"/>
    </source>
</evidence>
<dbReference type="PROSITE" id="PS50995">
    <property type="entry name" value="HTH_MARR_2"/>
    <property type="match status" value="1"/>
</dbReference>
<name>A0A7R7JJ73_9MYCO</name>
<dbReference type="InterPro" id="IPR036388">
    <property type="entry name" value="WH-like_DNA-bd_sf"/>
</dbReference>
<reference evidence="2 3" key="1">
    <citation type="submission" date="2020-12" db="EMBL/GenBank/DDBJ databases">
        <title>Complete genome sequence of Mycobacterium heckeshornense JCM 15655T, closely related to a pathogenic non-tuberculous mycobacterial species Mycobacterium xenopi.</title>
        <authorList>
            <person name="Yoshida M."/>
            <person name="Fukano H."/>
            <person name="Asakura T."/>
            <person name="Suzuki M."/>
            <person name="Hoshino Y."/>
        </authorList>
    </citation>
    <scope>NUCLEOTIDE SEQUENCE [LARGE SCALE GENOMIC DNA]</scope>
    <source>
        <strain evidence="2 3">JCM 15655</strain>
    </source>
</reference>
<dbReference type="PANTHER" id="PTHR33164">
    <property type="entry name" value="TRANSCRIPTIONAL REGULATOR, MARR FAMILY"/>
    <property type="match status" value="1"/>
</dbReference>
<dbReference type="PRINTS" id="PR00598">
    <property type="entry name" value="HTHMARR"/>
</dbReference>
<dbReference type="Pfam" id="PF01047">
    <property type="entry name" value="MarR"/>
    <property type="match status" value="1"/>
</dbReference>